<dbReference type="Proteomes" id="UP000326532">
    <property type="component" value="Unassembled WGS sequence"/>
</dbReference>
<protein>
    <submittedName>
        <fullName evidence="2">Uncharacterized protein</fullName>
    </submittedName>
</protein>
<feature type="transmembrane region" description="Helical" evidence="1">
    <location>
        <begin position="26"/>
        <end position="45"/>
    </location>
</feature>
<dbReference type="VEuPathDB" id="FungiDB:BDV34DRAFT_122851"/>
<keyword evidence="1" id="KW-0812">Transmembrane</keyword>
<reference evidence="2 3" key="1">
    <citation type="submission" date="2019-04" db="EMBL/GenBank/DDBJ databases">
        <title>Fungal friends and foes A comparative genomics study of 23 Aspergillus species from section Flavi.</title>
        <authorList>
            <consortium name="DOE Joint Genome Institute"/>
            <person name="Kjaerbolling I."/>
            <person name="Vesth T.C."/>
            <person name="Frisvad J.C."/>
            <person name="Nybo J.L."/>
            <person name="Theobald S."/>
            <person name="Kildgaard S."/>
            <person name="Petersen T.I."/>
            <person name="Kuo A."/>
            <person name="Sato A."/>
            <person name="Lyhne E.K."/>
            <person name="Kogle M.E."/>
            <person name="Wiebenga A."/>
            <person name="Kun R.S."/>
            <person name="Lubbers R.J."/>
            <person name="Makela M.R."/>
            <person name="Barry K."/>
            <person name="Chovatia M."/>
            <person name="Clum A."/>
            <person name="Daum C."/>
            <person name="Haridas S."/>
            <person name="He G."/>
            <person name="LaButti K."/>
            <person name="Lipzen A."/>
            <person name="Mondo S."/>
            <person name="Pangilinan J."/>
            <person name="Riley R."/>
            <person name="Salamov A."/>
            <person name="Simmons B.A."/>
            <person name="Magnuson J.K."/>
            <person name="Henrissat B."/>
            <person name="Mortensen U.H."/>
            <person name="Larsen T.O."/>
            <person name="De vries R.P."/>
            <person name="Grigoriev I.V."/>
            <person name="Machida M."/>
            <person name="Baker S.E."/>
            <person name="Andersen M.R."/>
        </authorList>
    </citation>
    <scope>NUCLEOTIDE SEQUENCE [LARGE SCALE GENOMIC DNA]</scope>
    <source>
        <strain evidence="2 3">CBS 117618</strain>
    </source>
</reference>
<dbReference type="EMBL" id="ML734984">
    <property type="protein sequence ID" value="KAB8204072.1"/>
    <property type="molecule type" value="Genomic_DNA"/>
</dbReference>
<evidence type="ECO:0000313" key="3">
    <source>
        <dbReference type="Proteomes" id="UP000326532"/>
    </source>
</evidence>
<proteinExistence type="predicted"/>
<evidence type="ECO:0000313" key="2">
    <source>
        <dbReference type="EMBL" id="KAB8204072.1"/>
    </source>
</evidence>
<evidence type="ECO:0000256" key="1">
    <source>
        <dbReference type="SAM" id="Phobius"/>
    </source>
</evidence>
<sequence length="82" mass="9856">MPLLTSWMRTIFHNITRYFPRHFDTLLLYTMLHLSMGTCGLRVYLNGYILKSTLQTLLKKNVKLKVSQETLLKLNFKFYKRI</sequence>
<organism evidence="2 3">
    <name type="scientific">Aspergillus parasiticus</name>
    <dbReference type="NCBI Taxonomy" id="5067"/>
    <lineage>
        <taxon>Eukaryota</taxon>
        <taxon>Fungi</taxon>
        <taxon>Dikarya</taxon>
        <taxon>Ascomycota</taxon>
        <taxon>Pezizomycotina</taxon>
        <taxon>Eurotiomycetes</taxon>
        <taxon>Eurotiomycetidae</taxon>
        <taxon>Eurotiales</taxon>
        <taxon>Aspergillaceae</taxon>
        <taxon>Aspergillus</taxon>
        <taxon>Aspergillus subgen. Circumdati</taxon>
    </lineage>
</organism>
<dbReference type="AlphaFoldDB" id="A0A5N6DFT8"/>
<gene>
    <name evidence="2" type="ORF">BDV34DRAFT_122851</name>
</gene>
<keyword evidence="1" id="KW-0472">Membrane</keyword>
<name>A0A5N6DFT8_ASPPA</name>
<keyword evidence="3" id="KW-1185">Reference proteome</keyword>
<keyword evidence="1" id="KW-1133">Transmembrane helix</keyword>
<accession>A0A5N6DFT8</accession>